<name>A0A2U3KV86_9BACT</name>
<evidence type="ECO:0000259" key="3">
    <source>
        <dbReference type="Pfam" id="PF02581"/>
    </source>
</evidence>
<protein>
    <submittedName>
        <fullName evidence="4">Thiamine-phosphate diphosphorylase</fullName>
    </submittedName>
</protein>
<evidence type="ECO:0000256" key="1">
    <source>
        <dbReference type="ARBA" id="ARBA00004948"/>
    </source>
</evidence>
<dbReference type="OrthoDB" id="9812206at2"/>
<feature type="domain" description="Thiamine phosphate synthase/TenI" evidence="3">
    <location>
        <begin position="8"/>
        <end position="124"/>
    </location>
</feature>
<dbReference type="PANTHER" id="PTHR20857:SF15">
    <property type="entry name" value="THIAMINE-PHOSPHATE SYNTHASE"/>
    <property type="match status" value="1"/>
</dbReference>
<gene>
    <name evidence="4" type="ORF">SBA1_50026</name>
</gene>
<organism evidence="4 5">
    <name type="scientific">Candidatus Sulfotelmatobacter kueseliae</name>
    <dbReference type="NCBI Taxonomy" id="2042962"/>
    <lineage>
        <taxon>Bacteria</taxon>
        <taxon>Pseudomonadati</taxon>
        <taxon>Acidobacteriota</taxon>
        <taxon>Terriglobia</taxon>
        <taxon>Terriglobales</taxon>
        <taxon>Candidatus Korobacteraceae</taxon>
        <taxon>Candidatus Sulfotelmatobacter</taxon>
    </lineage>
</organism>
<dbReference type="Pfam" id="PF02581">
    <property type="entry name" value="TMP-TENI"/>
    <property type="match status" value="2"/>
</dbReference>
<dbReference type="GO" id="GO:0009228">
    <property type="term" value="P:thiamine biosynthetic process"/>
    <property type="evidence" value="ECO:0007669"/>
    <property type="project" value="UniProtKB-KW"/>
</dbReference>
<evidence type="ECO:0000256" key="2">
    <source>
        <dbReference type="ARBA" id="ARBA00022977"/>
    </source>
</evidence>
<dbReference type="InterPro" id="IPR036206">
    <property type="entry name" value="ThiamineP_synth_sf"/>
</dbReference>
<sequence>MAGSCLLYYITDRTALAADEPARRRRLLEKIAEAARAGVDYIQLREKDLPTRELESLAREAVRAIRKARKLATGNRQLATALLINSRTDVALAVEAGGVHLRSDDVSALEVRTTWEKGHVGTAAPGRPAVRSTAATLAHENLLQAPIIGASCHSPAEVAQAAANGATFAVFAPVFEKKDSPAARPTGLAMLQQACLTNIPVLALGGITVSNARSCLAAGAAGIAAIRLFQENDVVDTVRRLRSL</sequence>
<evidence type="ECO:0000313" key="5">
    <source>
        <dbReference type="Proteomes" id="UP000238701"/>
    </source>
</evidence>
<dbReference type="SUPFAM" id="SSF51391">
    <property type="entry name" value="Thiamin phosphate synthase"/>
    <property type="match status" value="1"/>
</dbReference>
<evidence type="ECO:0000313" key="4">
    <source>
        <dbReference type="EMBL" id="SPF43574.1"/>
    </source>
</evidence>
<dbReference type="Proteomes" id="UP000238701">
    <property type="component" value="Unassembled WGS sequence"/>
</dbReference>
<comment type="pathway">
    <text evidence="1">Cofactor biosynthesis; thiamine diphosphate biosynthesis.</text>
</comment>
<dbReference type="AlphaFoldDB" id="A0A2U3KV86"/>
<dbReference type="InterPro" id="IPR013785">
    <property type="entry name" value="Aldolase_TIM"/>
</dbReference>
<dbReference type="Gene3D" id="3.20.20.70">
    <property type="entry name" value="Aldolase class I"/>
    <property type="match status" value="1"/>
</dbReference>
<dbReference type="GO" id="GO:0004789">
    <property type="term" value="F:thiamine-phosphate diphosphorylase activity"/>
    <property type="evidence" value="ECO:0007669"/>
    <property type="project" value="TreeGrafter"/>
</dbReference>
<dbReference type="CDD" id="cd00564">
    <property type="entry name" value="TMP_TenI"/>
    <property type="match status" value="1"/>
</dbReference>
<dbReference type="PANTHER" id="PTHR20857">
    <property type="entry name" value="THIAMINE-PHOSPHATE PYROPHOSPHORYLASE"/>
    <property type="match status" value="1"/>
</dbReference>
<accession>A0A2U3KV86</accession>
<dbReference type="InterPro" id="IPR022998">
    <property type="entry name" value="ThiamineP_synth_TenI"/>
</dbReference>
<feature type="domain" description="Thiamine phosphate synthase/TenI" evidence="3">
    <location>
        <begin position="137"/>
        <end position="227"/>
    </location>
</feature>
<reference evidence="5" key="1">
    <citation type="submission" date="2018-02" db="EMBL/GenBank/DDBJ databases">
        <authorList>
            <person name="Hausmann B."/>
        </authorList>
    </citation>
    <scope>NUCLEOTIDE SEQUENCE [LARGE SCALE GENOMIC DNA]</scope>
    <source>
        <strain evidence="5">Peat soil MAG SbA1</strain>
    </source>
</reference>
<keyword evidence="2" id="KW-0784">Thiamine biosynthesis</keyword>
<proteinExistence type="predicted"/>
<dbReference type="EMBL" id="OMOD01000144">
    <property type="protein sequence ID" value="SPF43574.1"/>
    <property type="molecule type" value="Genomic_DNA"/>
</dbReference>
<dbReference type="GO" id="GO:0005737">
    <property type="term" value="C:cytoplasm"/>
    <property type="evidence" value="ECO:0007669"/>
    <property type="project" value="TreeGrafter"/>
</dbReference>